<feature type="signal peptide" evidence="1">
    <location>
        <begin position="1"/>
        <end position="23"/>
    </location>
</feature>
<dbReference type="AlphaFoldDB" id="A0A3D8QPK1"/>
<evidence type="ECO:0000313" key="2">
    <source>
        <dbReference type="EMBL" id="RDW63753.1"/>
    </source>
</evidence>
<feature type="chain" id="PRO_5017693309" evidence="1">
    <location>
        <begin position="24"/>
        <end position="346"/>
    </location>
</feature>
<dbReference type="Proteomes" id="UP000256645">
    <property type="component" value="Unassembled WGS sequence"/>
</dbReference>
<name>A0A3D8QPK1_9HELO</name>
<reference evidence="2 3" key="1">
    <citation type="journal article" date="2018" name="IMA Fungus">
        <title>IMA Genome-F 9: Draft genome sequence of Annulohypoxylon stygium, Aspergillus mulundensis, Berkeleyomyces basicola (syn. Thielaviopsis basicola), Ceratocystis smalleyi, two Cercospora beticola strains, Coleophoma cylindrospora, Fusarium fracticaudum, Phialophora cf. hyalina, and Morchella septimelata.</title>
        <authorList>
            <person name="Wingfield B.D."/>
            <person name="Bills G.F."/>
            <person name="Dong Y."/>
            <person name="Huang W."/>
            <person name="Nel W.J."/>
            <person name="Swalarsk-Parry B.S."/>
            <person name="Vaghefi N."/>
            <person name="Wilken P.M."/>
            <person name="An Z."/>
            <person name="de Beer Z.W."/>
            <person name="De Vos L."/>
            <person name="Chen L."/>
            <person name="Duong T.A."/>
            <person name="Gao Y."/>
            <person name="Hammerbacher A."/>
            <person name="Kikkert J.R."/>
            <person name="Li Y."/>
            <person name="Li H."/>
            <person name="Li K."/>
            <person name="Li Q."/>
            <person name="Liu X."/>
            <person name="Ma X."/>
            <person name="Naidoo K."/>
            <person name="Pethybridge S.J."/>
            <person name="Sun J."/>
            <person name="Steenkamp E.T."/>
            <person name="van der Nest M.A."/>
            <person name="van Wyk S."/>
            <person name="Wingfield M.J."/>
            <person name="Xiong C."/>
            <person name="Yue Q."/>
            <person name="Zhang X."/>
        </authorList>
    </citation>
    <scope>NUCLEOTIDE SEQUENCE [LARGE SCALE GENOMIC DNA]</scope>
    <source>
        <strain evidence="2 3">BP6252</strain>
    </source>
</reference>
<evidence type="ECO:0000256" key="1">
    <source>
        <dbReference type="SAM" id="SignalP"/>
    </source>
</evidence>
<dbReference type="OrthoDB" id="89086at2759"/>
<comment type="caution">
    <text evidence="2">The sequence shown here is derived from an EMBL/GenBank/DDBJ whole genome shotgun (WGS) entry which is preliminary data.</text>
</comment>
<keyword evidence="3" id="KW-1185">Reference proteome</keyword>
<accession>A0A3D8QPK1</accession>
<dbReference type="EMBL" id="PDLM01000013">
    <property type="protein sequence ID" value="RDW63753.1"/>
    <property type="molecule type" value="Genomic_DNA"/>
</dbReference>
<protein>
    <submittedName>
        <fullName evidence="2">Uncharacterized protein</fullName>
    </submittedName>
</protein>
<proteinExistence type="predicted"/>
<keyword evidence="1" id="KW-0732">Signal</keyword>
<organism evidence="2 3">
    <name type="scientific">Coleophoma cylindrospora</name>
    <dbReference type="NCBI Taxonomy" id="1849047"/>
    <lineage>
        <taxon>Eukaryota</taxon>
        <taxon>Fungi</taxon>
        <taxon>Dikarya</taxon>
        <taxon>Ascomycota</taxon>
        <taxon>Pezizomycotina</taxon>
        <taxon>Leotiomycetes</taxon>
        <taxon>Helotiales</taxon>
        <taxon>Dermateaceae</taxon>
        <taxon>Coleophoma</taxon>
    </lineage>
</organism>
<gene>
    <name evidence="2" type="ORF">BP6252_11298</name>
</gene>
<evidence type="ECO:0000313" key="3">
    <source>
        <dbReference type="Proteomes" id="UP000256645"/>
    </source>
</evidence>
<sequence length="346" mass="37446">MAPSRFGISLLLSLLTSARVASAEYNPNEHFVLVDCGIGEVAGHPEWSTSWWAMYFTGEVWTDAHETKLNPSYNGGAVNGDGSYPWRESGVNFKMMNGDDISVTIHPSVNDPAQAGSLTHSFDGHPLTCWSYHRAFGGNCRTAYVCNHKDGPHPAARDQMSIKLSTTKDFAKLKGDIDVANVYSKISYGDNGECDQSWTDIPGGCKIKFRCHGNKKGTTPAMAKTLKGLAKEFPDMVKHEKLNEPKWDPCKSGRDTCIGGWVENWVDYTWVPQTLSIDVSDANAADQGALDYEIDCSHSPQCDVCKGLKFGTGFAAWVAGMFGPELGIPAATIAQGVSGVCTAEGC</sequence>